<evidence type="ECO:0000313" key="3">
    <source>
        <dbReference type="Proteomes" id="UP001607303"/>
    </source>
</evidence>
<accession>A0ABD2BK80</accession>
<evidence type="ECO:0000313" key="2">
    <source>
        <dbReference type="EMBL" id="KAL2733182.1"/>
    </source>
</evidence>
<keyword evidence="1" id="KW-1133">Transmembrane helix</keyword>
<evidence type="ECO:0000256" key="1">
    <source>
        <dbReference type="SAM" id="Phobius"/>
    </source>
</evidence>
<organism evidence="2 3">
    <name type="scientific">Vespula maculifrons</name>
    <name type="common">Eastern yellow jacket</name>
    <name type="synonym">Wasp</name>
    <dbReference type="NCBI Taxonomy" id="7453"/>
    <lineage>
        <taxon>Eukaryota</taxon>
        <taxon>Metazoa</taxon>
        <taxon>Ecdysozoa</taxon>
        <taxon>Arthropoda</taxon>
        <taxon>Hexapoda</taxon>
        <taxon>Insecta</taxon>
        <taxon>Pterygota</taxon>
        <taxon>Neoptera</taxon>
        <taxon>Endopterygota</taxon>
        <taxon>Hymenoptera</taxon>
        <taxon>Apocrita</taxon>
        <taxon>Aculeata</taxon>
        <taxon>Vespoidea</taxon>
        <taxon>Vespidae</taxon>
        <taxon>Vespinae</taxon>
        <taxon>Vespula</taxon>
    </lineage>
</organism>
<reference evidence="2 3" key="1">
    <citation type="journal article" date="2024" name="Ann. Entomol. Soc. Am.">
        <title>Genomic analyses of the southern and eastern yellowjacket wasps (Hymenoptera: Vespidae) reveal evolutionary signatures of social life.</title>
        <authorList>
            <person name="Catto M.A."/>
            <person name="Caine P.B."/>
            <person name="Orr S.E."/>
            <person name="Hunt B.G."/>
            <person name="Goodisman M.A.D."/>
        </authorList>
    </citation>
    <scope>NUCLEOTIDE SEQUENCE [LARGE SCALE GENOMIC DNA]</scope>
    <source>
        <strain evidence="2">232</strain>
        <tissue evidence="2">Head and thorax</tissue>
    </source>
</reference>
<comment type="caution">
    <text evidence="2">The sequence shown here is derived from an EMBL/GenBank/DDBJ whole genome shotgun (WGS) entry which is preliminary data.</text>
</comment>
<gene>
    <name evidence="2" type="ORF">V1477_014150</name>
</gene>
<name>A0ABD2BK80_VESMC</name>
<keyword evidence="3" id="KW-1185">Reference proteome</keyword>
<keyword evidence="1" id="KW-0472">Membrane</keyword>
<feature type="transmembrane region" description="Helical" evidence="1">
    <location>
        <begin position="12"/>
        <end position="33"/>
    </location>
</feature>
<protein>
    <submittedName>
        <fullName evidence="2">Uncharacterized protein</fullName>
    </submittedName>
</protein>
<dbReference type="AlphaFoldDB" id="A0ABD2BK80"/>
<sequence length="98" mass="11326">MFNFTSQTNKIVQYWKFCSASLVQNFFFLLFVLKTVISSMPKELYDGRLSLNRNLHTAKFSMKNIKCISSTSASYRLLVHSSYVSKRLVKSNQEALSI</sequence>
<keyword evidence="1" id="KW-0812">Transmembrane</keyword>
<proteinExistence type="predicted"/>
<dbReference type="EMBL" id="JAYRBN010000074">
    <property type="protein sequence ID" value="KAL2733182.1"/>
    <property type="molecule type" value="Genomic_DNA"/>
</dbReference>
<dbReference type="Proteomes" id="UP001607303">
    <property type="component" value="Unassembled WGS sequence"/>
</dbReference>